<dbReference type="GO" id="GO:0003677">
    <property type="term" value="F:DNA binding"/>
    <property type="evidence" value="ECO:0007669"/>
    <property type="project" value="InterPro"/>
</dbReference>
<dbReference type="InterPro" id="IPR036388">
    <property type="entry name" value="WH-like_DNA-bd_sf"/>
</dbReference>
<name>A0A160PSX0_9CORY</name>
<dbReference type="Gene3D" id="3.40.600.10">
    <property type="entry name" value="DNA mismatch repair MutH/Restriction endonuclease, type II"/>
    <property type="match status" value="1"/>
</dbReference>
<evidence type="ECO:0000256" key="4">
    <source>
        <dbReference type="SAM" id="MobiDB-lite"/>
    </source>
</evidence>
<dbReference type="Pfam" id="PF09126">
    <property type="entry name" value="NaeI"/>
    <property type="match status" value="1"/>
</dbReference>
<feature type="domain" description="Type II restriction enzyme NaeI" evidence="5">
    <location>
        <begin position="11"/>
        <end position="294"/>
    </location>
</feature>
<dbReference type="CDD" id="cd22338">
    <property type="entry name" value="NaeI-like"/>
    <property type="match status" value="1"/>
</dbReference>
<gene>
    <name evidence="6" type="ORF">N24_1268</name>
</gene>
<dbReference type="Proteomes" id="UP000218244">
    <property type="component" value="Chromosome"/>
</dbReference>
<evidence type="ECO:0000256" key="2">
    <source>
        <dbReference type="ARBA" id="ARBA00022759"/>
    </source>
</evidence>
<proteinExistence type="predicted"/>
<sequence length="325" mass="36462">MDHQHVCRNLSDGIRNQDPDGRKAARAFRDAFDYVYNGAATGRFRPDSLSKTESAHIGSLVEINLRREFDGFITDGVKMDFSIQGYDVDCKYSKSPFGWTIPLETIGNYAMVCHASDILSTWRLGFVYVDETILNKGKNRDLKTTIRSAARDQIVWAWLDEPLPENVLLHLDPETVDLIMSPKSGQQRVNNLFKYAQNREIPRGVIETVAQQKDYMKRVRGNGGARSKLQNEGIIILGGYQEHQNIAKSLGLPIPKNGSFVSARISPANHVSEPNTAMIGSSWWRLSTDDDIITPAPPLGNPSRKSPVESELQSEQFGKQDTPNW</sequence>
<evidence type="ECO:0000259" key="5">
    <source>
        <dbReference type="Pfam" id="PF09126"/>
    </source>
</evidence>
<dbReference type="SUPFAM" id="SSF52980">
    <property type="entry name" value="Restriction endonuclease-like"/>
    <property type="match status" value="1"/>
</dbReference>
<dbReference type="InterPro" id="IPR011335">
    <property type="entry name" value="Restrct_endonuc-II-like"/>
</dbReference>
<evidence type="ECO:0000256" key="1">
    <source>
        <dbReference type="ARBA" id="ARBA00022722"/>
    </source>
</evidence>
<dbReference type="GO" id="GO:0009036">
    <property type="term" value="F:type II site-specific deoxyribonuclease activity"/>
    <property type="evidence" value="ECO:0007669"/>
    <property type="project" value="InterPro"/>
</dbReference>
<dbReference type="REBASE" id="144895">
    <property type="entry name" value="CglN24ORF1269P"/>
</dbReference>
<feature type="region of interest" description="Disordered" evidence="4">
    <location>
        <begin position="291"/>
        <end position="325"/>
    </location>
</feature>
<evidence type="ECO:0000313" key="7">
    <source>
        <dbReference type="Proteomes" id="UP000218244"/>
    </source>
</evidence>
<dbReference type="InterPro" id="IPR037057">
    <property type="entry name" value="DNA_rep_MutH/T2_RE_sf"/>
</dbReference>
<evidence type="ECO:0000256" key="3">
    <source>
        <dbReference type="ARBA" id="ARBA00022801"/>
    </source>
</evidence>
<feature type="compositionally biased region" description="Polar residues" evidence="4">
    <location>
        <begin position="311"/>
        <end position="325"/>
    </location>
</feature>
<accession>A0A160PSX0</accession>
<evidence type="ECO:0000313" key="6">
    <source>
        <dbReference type="EMBL" id="BAU95530.1"/>
    </source>
</evidence>
<reference evidence="6 7" key="1">
    <citation type="submission" date="2016-02" db="EMBL/GenBank/DDBJ databases">
        <title>Corynebacterium glutamicum N24 whole genome sequencing project.</title>
        <authorList>
            <person name="Matsutani M."/>
            <person name="Nangtapong N."/>
            <person name="Yakushi T."/>
            <person name="Matsushita K."/>
        </authorList>
    </citation>
    <scope>NUCLEOTIDE SEQUENCE [LARGE SCALE GENOMIC DNA]</scope>
    <source>
        <strain evidence="6 7">N24</strain>
    </source>
</reference>
<dbReference type="AlphaFoldDB" id="A0A160PSX0"/>
<dbReference type="InterPro" id="IPR015210">
    <property type="entry name" value="NaeI"/>
</dbReference>
<protein>
    <submittedName>
        <fullName evidence="6">Type II site-specific deoxyribonuclease</fullName>
    </submittedName>
</protein>
<organism evidence="6 7">
    <name type="scientific">Corynebacterium suranareeae</name>
    <dbReference type="NCBI Taxonomy" id="2506452"/>
    <lineage>
        <taxon>Bacteria</taxon>
        <taxon>Bacillati</taxon>
        <taxon>Actinomycetota</taxon>
        <taxon>Actinomycetes</taxon>
        <taxon>Mycobacteriales</taxon>
        <taxon>Corynebacteriaceae</taxon>
        <taxon>Corynebacterium</taxon>
    </lineage>
</organism>
<keyword evidence="3" id="KW-0378">Hydrolase</keyword>
<dbReference type="Gene3D" id="1.10.10.10">
    <property type="entry name" value="Winged helix-like DNA-binding domain superfamily/Winged helix DNA-binding domain"/>
    <property type="match status" value="1"/>
</dbReference>
<keyword evidence="1" id="KW-0540">Nuclease</keyword>
<keyword evidence="7" id="KW-1185">Reference proteome</keyword>
<dbReference type="GO" id="GO:0009307">
    <property type="term" value="P:DNA restriction-modification system"/>
    <property type="evidence" value="ECO:0007669"/>
    <property type="project" value="InterPro"/>
</dbReference>
<dbReference type="RefSeq" id="WP_096455360.1">
    <property type="nucleotide sequence ID" value="NZ_AP017369.1"/>
</dbReference>
<dbReference type="EMBL" id="AP017369">
    <property type="protein sequence ID" value="BAU95530.1"/>
    <property type="molecule type" value="Genomic_DNA"/>
</dbReference>
<keyword evidence="2" id="KW-0255">Endonuclease</keyword>
<dbReference type="KEGG" id="csur:N24_1268"/>